<organism evidence="4 5">
    <name type="scientific">Marinomonas phaeophyticola</name>
    <dbReference type="NCBI Taxonomy" id="3004091"/>
    <lineage>
        <taxon>Bacteria</taxon>
        <taxon>Pseudomonadati</taxon>
        <taxon>Pseudomonadota</taxon>
        <taxon>Gammaproteobacteria</taxon>
        <taxon>Oceanospirillales</taxon>
        <taxon>Oceanospirillaceae</taxon>
        <taxon>Marinomonas</taxon>
    </lineage>
</organism>
<keyword evidence="5" id="KW-1185">Reference proteome</keyword>
<comment type="caution">
    <text evidence="4">The sequence shown here is derived from an EMBL/GenBank/DDBJ whole genome shotgun (WGS) entry which is preliminary data.</text>
</comment>
<dbReference type="Proteomes" id="UP001149719">
    <property type="component" value="Unassembled WGS sequence"/>
</dbReference>
<keyword evidence="2" id="KW-0169">Cobalamin biosynthesis</keyword>
<dbReference type="PROSITE" id="PS51014">
    <property type="entry name" value="COBK_CBIJ"/>
    <property type="match status" value="1"/>
</dbReference>
<evidence type="ECO:0000313" key="4">
    <source>
        <dbReference type="EMBL" id="MCZ2723144.1"/>
    </source>
</evidence>
<dbReference type="EC" id="1.3.1.106" evidence="4"/>
<accession>A0ABT4JXM9</accession>
<dbReference type="Pfam" id="PF02571">
    <property type="entry name" value="CbiJ"/>
    <property type="match status" value="1"/>
</dbReference>
<evidence type="ECO:0000256" key="1">
    <source>
        <dbReference type="ARBA" id="ARBA00004953"/>
    </source>
</evidence>
<dbReference type="EMBL" id="JAPUBN010000020">
    <property type="protein sequence ID" value="MCZ2723144.1"/>
    <property type="molecule type" value="Genomic_DNA"/>
</dbReference>
<comment type="pathway">
    <text evidence="1">Cofactor biosynthesis; adenosylcobalamin biosynthesis.</text>
</comment>
<evidence type="ECO:0000256" key="3">
    <source>
        <dbReference type="ARBA" id="ARBA00023002"/>
    </source>
</evidence>
<name>A0ABT4JXM9_9GAMM</name>
<evidence type="ECO:0000256" key="2">
    <source>
        <dbReference type="ARBA" id="ARBA00022573"/>
    </source>
</evidence>
<dbReference type="InterPro" id="IPR003723">
    <property type="entry name" value="Precorrin-6x_reduct"/>
</dbReference>
<gene>
    <name evidence="4" type="ORF">O1D97_16370</name>
</gene>
<sequence length="259" mass="28929">MTILLLGGTADARYAADALHQAGLKIIYSIAGLVRVPKVDCALLVGGFSKRGGLSHYIEKNNIRAIVDITHPYAQNMSNKAVLAAKKQNIPYWRLDRAAWTPLTGDKWTEYASDIELSDILKNTNRPLLSAGQVDSERLWSWADQANIERIFWRTAVAPKFDIPANVTWLKAIGPFSYEQERSLIEQYNIDAIITKNSGGESTYAKLVVARDKGLPVFLHRRPILLPAEREFYDVESCVKACVDAFGTPNNFFEGARSQ</sequence>
<dbReference type="PANTHER" id="PTHR36925">
    <property type="entry name" value="COBALT-PRECORRIN-6A REDUCTASE"/>
    <property type="match status" value="1"/>
</dbReference>
<dbReference type="RefSeq" id="WP_269127239.1">
    <property type="nucleotide sequence ID" value="NZ_JAPUBN010000020.1"/>
</dbReference>
<dbReference type="GO" id="GO:0016491">
    <property type="term" value="F:oxidoreductase activity"/>
    <property type="evidence" value="ECO:0007669"/>
    <property type="project" value="UniProtKB-KW"/>
</dbReference>
<reference evidence="4" key="1">
    <citation type="submission" date="2022-12" db="EMBL/GenBank/DDBJ databases">
        <title>Marinomonas 15G1-11 sp. nov, isolated from marine algae.</title>
        <authorList>
            <person name="Butt M."/>
            <person name="Choi D.G."/>
            <person name="Kim J.M."/>
            <person name="Lee J.K."/>
            <person name="Baek J.H."/>
            <person name="Jeon C.O."/>
        </authorList>
    </citation>
    <scope>NUCLEOTIDE SEQUENCE</scope>
    <source>
        <strain evidence="4">15G1-11</strain>
    </source>
</reference>
<keyword evidence="3 4" id="KW-0560">Oxidoreductase</keyword>
<dbReference type="PANTHER" id="PTHR36925:SF1">
    <property type="entry name" value="COBALT-PRECORRIN-6A REDUCTASE"/>
    <property type="match status" value="1"/>
</dbReference>
<evidence type="ECO:0000313" key="5">
    <source>
        <dbReference type="Proteomes" id="UP001149719"/>
    </source>
</evidence>
<protein>
    <submittedName>
        <fullName evidence="4">Precorrin-6A/cobalt-precorrin-6A reductase</fullName>
        <ecNumber evidence="4">1.3.1.106</ecNumber>
    </submittedName>
</protein>
<proteinExistence type="predicted"/>